<dbReference type="Proteomes" id="UP000316639">
    <property type="component" value="Unassembled WGS sequence"/>
</dbReference>
<organism evidence="2 3">
    <name type="scientific">Lentzea tibetensis</name>
    <dbReference type="NCBI Taxonomy" id="2591470"/>
    <lineage>
        <taxon>Bacteria</taxon>
        <taxon>Bacillati</taxon>
        <taxon>Actinomycetota</taxon>
        <taxon>Actinomycetes</taxon>
        <taxon>Pseudonocardiales</taxon>
        <taxon>Pseudonocardiaceae</taxon>
        <taxon>Lentzea</taxon>
    </lineage>
</organism>
<accession>A0A563EP59</accession>
<dbReference type="EMBL" id="VOBR01000017">
    <property type="protein sequence ID" value="TWP49129.1"/>
    <property type="molecule type" value="Genomic_DNA"/>
</dbReference>
<dbReference type="RefSeq" id="WP_146355383.1">
    <property type="nucleotide sequence ID" value="NZ_VOBR01000017.1"/>
</dbReference>
<dbReference type="AlphaFoldDB" id="A0A563EP59"/>
<proteinExistence type="predicted"/>
<keyword evidence="3" id="KW-1185">Reference proteome</keyword>
<comment type="caution">
    <text evidence="2">The sequence shown here is derived from an EMBL/GenBank/DDBJ whole genome shotgun (WGS) entry which is preliminary data.</text>
</comment>
<dbReference type="Gene3D" id="2.60.20.30">
    <property type="match status" value="1"/>
</dbReference>
<reference evidence="2 3" key="1">
    <citation type="submission" date="2019-07" db="EMBL/GenBank/DDBJ databases">
        <title>Lentzea xizangensis sp. nov., isolated from Qinghai-Tibetan Plateau Soils.</title>
        <authorList>
            <person name="Huang J."/>
        </authorList>
    </citation>
    <scope>NUCLEOTIDE SEQUENCE [LARGE SCALE GENOMIC DNA]</scope>
    <source>
        <strain evidence="2 3">FXJ1.1311</strain>
    </source>
</reference>
<feature type="signal peptide" evidence="1">
    <location>
        <begin position="1"/>
        <end position="25"/>
    </location>
</feature>
<sequence>MLRKILSVLAAAATLSVVMAVPAQAANAVKCQPWDSNARFRIFLSDGYQICVLGHGRVELDQGNVVMVRTGDNTGAYDYWDSDGYMTTRSFRQYAEHNLNHVKLHSVYID</sequence>
<dbReference type="InterPro" id="IPR015791">
    <property type="entry name" value="Antimic/Inh_G_crystallin-like"/>
</dbReference>
<evidence type="ECO:0000313" key="3">
    <source>
        <dbReference type="Proteomes" id="UP000316639"/>
    </source>
</evidence>
<protein>
    <recommendedName>
        <fullName evidence="4">Streptomyces killer toxin-like beta/gamma crystallin domain-containing protein</fullName>
    </recommendedName>
</protein>
<evidence type="ECO:0008006" key="4">
    <source>
        <dbReference type="Google" id="ProtNLM"/>
    </source>
</evidence>
<gene>
    <name evidence="2" type="ORF">FKR81_26035</name>
</gene>
<name>A0A563EP59_9PSEU</name>
<keyword evidence="1" id="KW-0732">Signal</keyword>
<evidence type="ECO:0000313" key="2">
    <source>
        <dbReference type="EMBL" id="TWP49129.1"/>
    </source>
</evidence>
<feature type="chain" id="PRO_5021704261" description="Streptomyces killer toxin-like beta/gamma crystallin domain-containing protein" evidence="1">
    <location>
        <begin position="26"/>
        <end position="110"/>
    </location>
</feature>
<evidence type="ECO:0000256" key="1">
    <source>
        <dbReference type="SAM" id="SignalP"/>
    </source>
</evidence>